<evidence type="ECO:0000313" key="1">
    <source>
        <dbReference type="EMBL" id="SEU16618.1"/>
    </source>
</evidence>
<sequence length="53" mass="6195">MLYLFVPDVKYGIWLWPIFNSQAQLSAFSLKKGKWFLGLADMRFDSVAEICYS</sequence>
<dbReference type="AlphaFoldDB" id="A0A1I0JZE8"/>
<name>A0A1I0JZE8_9BACT</name>
<dbReference type="Proteomes" id="UP000181981">
    <property type="component" value="Unassembled WGS sequence"/>
</dbReference>
<gene>
    <name evidence="1" type="ORF">SAMN05444285_1702</name>
</gene>
<accession>A0A1I0JZE8</accession>
<dbReference type="EMBL" id="FOHT01000070">
    <property type="protein sequence ID" value="SEU16618.1"/>
    <property type="molecule type" value="Genomic_DNA"/>
</dbReference>
<proteinExistence type="predicted"/>
<organism evidence="1 2">
    <name type="scientific">Draconibacterium orientale</name>
    <dbReference type="NCBI Taxonomy" id="1168034"/>
    <lineage>
        <taxon>Bacteria</taxon>
        <taxon>Pseudomonadati</taxon>
        <taxon>Bacteroidota</taxon>
        <taxon>Bacteroidia</taxon>
        <taxon>Marinilabiliales</taxon>
        <taxon>Prolixibacteraceae</taxon>
        <taxon>Draconibacterium</taxon>
    </lineage>
</organism>
<protein>
    <submittedName>
        <fullName evidence="1">Uncharacterized protein</fullName>
    </submittedName>
</protein>
<reference evidence="1 2" key="1">
    <citation type="submission" date="2016-10" db="EMBL/GenBank/DDBJ databases">
        <authorList>
            <person name="de Groot N.N."/>
        </authorList>
    </citation>
    <scope>NUCLEOTIDE SEQUENCE [LARGE SCALE GENOMIC DNA]</scope>
    <source>
        <strain evidence="1 2">DSM 25947</strain>
    </source>
</reference>
<evidence type="ECO:0000313" key="2">
    <source>
        <dbReference type="Proteomes" id="UP000181981"/>
    </source>
</evidence>